<dbReference type="Gene3D" id="3.90.550.50">
    <property type="match status" value="1"/>
</dbReference>
<dbReference type="EC" id="2.4.1.122" evidence="4"/>
<feature type="domain" description="Fringe-like glycosyltransferase" evidence="13">
    <location>
        <begin position="216"/>
        <end position="281"/>
    </location>
</feature>
<comment type="subcellular location">
    <subcellularLocation>
        <location evidence="1">Membrane</location>
        <topology evidence="1">Single-pass type II membrane protein</topology>
    </subcellularLocation>
</comment>
<gene>
    <name evidence="14" type="ORF">LTR78_007897</name>
</gene>
<evidence type="ECO:0000313" key="15">
    <source>
        <dbReference type="Proteomes" id="UP001274830"/>
    </source>
</evidence>
<evidence type="ECO:0000256" key="12">
    <source>
        <dbReference type="SAM" id="MobiDB-lite"/>
    </source>
</evidence>
<keyword evidence="7" id="KW-0812">Transmembrane</keyword>
<keyword evidence="9" id="KW-0735">Signal-anchor</keyword>
<feature type="compositionally biased region" description="Pro residues" evidence="12">
    <location>
        <begin position="56"/>
        <end position="67"/>
    </location>
</feature>
<sequence length="504" mass="57522">MSRGSAMTCNRTTSVRLAVIFLVLVGLFLLRDSWLPQTDGYQSQTPNGKAERPKPAHPPSPVVPPTRPVEEGKDEQEEVHTTIPTAIPTSTPSTFYEECAKVPGADNVLVLLKTGATEVYQKLPTHFVTTFACVPHFMIFSDLEQTFANYPIHDAIADISPSFRENHDDFELYRKLQTYQQEGQDMSKLKGGNGWNLDKWKFLPMLHKAFESAGPEIEWFLMMEADTSVSWANLLQWLKHLDPKKPYYMGAQNVIGDTTFAHGGSGVVVSRKTADLMKEHRQSVGKQVYDEKWEELTAQSCCGDEIIARAFMEVDVPLSPAWPLIQGETVATLDWTENHWCTPSVTWHHVSPLEVDTMWQFQSSWVDAKGWKTPYLYRDVFEHFVSRHVSVNRTSWNNLSSDRKFVSASLASHEDEDYYQLKDYEQRAVESADACAEACLLKRDYECVQWMWTPGRCHLGKDIRFGKSDETQDEHWTAGWLQDRLVAFKEHFEGCKVKWHGAGA</sequence>
<evidence type="ECO:0000256" key="4">
    <source>
        <dbReference type="ARBA" id="ARBA00012557"/>
    </source>
</evidence>
<dbReference type="PANTHER" id="PTHR23033:SF47">
    <property type="entry name" value="APPLE DOMAIN-CONTAINING PROTEIN-RELATED"/>
    <property type="match status" value="1"/>
</dbReference>
<keyword evidence="15" id="KW-1185">Reference proteome</keyword>
<comment type="pathway">
    <text evidence="2">Protein modification; protein glycosylation.</text>
</comment>
<dbReference type="EMBL" id="JAUTXT010000035">
    <property type="protein sequence ID" value="KAK3672144.1"/>
    <property type="molecule type" value="Genomic_DNA"/>
</dbReference>
<dbReference type="AlphaFoldDB" id="A0AAE0TV35"/>
<name>A0AAE0TV35_9PEZI</name>
<keyword evidence="8" id="KW-0547">Nucleotide-binding</keyword>
<evidence type="ECO:0000256" key="10">
    <source>
        <dbReference type="ARBA" id="ARBA00022989"/>
    </source>
</evidence>
<organism evidence="14 15">
    <name type="scientific">Recurvomyces mirabilis</name>
    <dbReference type="NCBI Taxonomy" id="574656"/>
    <lineage>
        <taxon>Eukaryota</taxon>
        <taxon>Fungi</taxon>
        <taxon>Dikarya</taxon>
        <taxon>Ascomycota</taxon>
        <taxon>Pezizomycotina</taxon>
        <taxon>Dothideomycetes</taxon>
        <taxon>Dothideomycetidae</taxon>
        <taxon>Mycosphaerellales</taxon>
        <taxon>Teratosphaeriaceae</taxon>
        <taxon>Recurvomyces</taxon>
    </lineage>
</organism>
<evidence type="ECO:0000256" key="11">
    <source>
        <dbReference type="ARBA" id="ARBA00023136"/>
    </source>
</evidence>
<evidence type="ECO:0000313" key="14">
    <source>
        <dbReference type="EMBL" id="KAK3672144.1"/>
    </source>
</evidence>
<evidence type="ECO:0000259" key="13">
    <source>
        <dbReference type="Pfam" id="PF02434"/>
    </source>
</evidence>
<reference evidence="14" key="1">
    <citation type="submission" date="2023-07" db="EMBL/GenBank/DDBJ databases">
        <title>Black Yeasts Isolated from many extreme environments.</title>
        <authorList>
            <person name="Coleine C."/>
            <person name="Stajich J.E."/>
            <person name="Selbmann L."/>
        </authorList>
    </citation>
    <scope>NUCLEOTIDE SEQUENCE</scope>
    <source>
        <strain evidence="14">CCFEE 5485</strain>
    </source>
</reference>
<evidence type="ECO:0000256" key="5">
    <source>
        <dbReference type="ARBA" id="ARBA00022676"/>
    </source>
</evidence>
<dbReference type="GO" id="GO:0016263">
    <property type="term" value="F:glycoprotein-N-acetylgalactosamine 3-beta-galactosyltransferase activity"/>
    <property type="evidence" value="ECO:0007669"/>
    <property type="project" value="UniProtKB-EC"/>
</dbReference>
<protein>
    <recommendedName>
        <fullName evidence="4">N-acetylgalactosaminide beta-1,3-galactosyltransferase</fullName>
        <ecNumber evidence="4">2.4.1.122</ecNumber>
    </recommendedName>
</protein>
<evidence type="ECO:0000256" key="9">
    <source>
        <dbReference type="ARBA" id="ARBA00022968"/>
    </source>
</evidence>
<feature type="region of interest" description="Disordered" evidence="12">
    <location>
        <begin position="40"/>
        <end position="81"/>
    </location>
</feature>
<dbReference type="Pfam" id="PF02434">
    <property type="entry name" value="Fringe"/>
    <property type="match status" value="1"/>
</dbReference>
<evidence type="ECO:0000256" key="7">
    <source>
        <dbReference type="ARBA" id="ARBA00022692"/>
    </source>
</evidence>
<evidence type="ECO:0000256" key="1">
    <source>
        <dbReference type="ARBA" id="ARBA00004606"/>
    </source>
</evidence>
<evidence type="ECO:0000256" key="2">
    <source>
        <dbReference type="ARBA" id="ARBA00004922"/>
    </source>
</evidence>
<dbReference type="InterPro" id="IPR003378">
    <property type="entry name" value="Fringe-like_glycosylTrfase"/>
</dbReference>
<dbReference type="PANTHER" id="PTHR23033">
    <property type="entry name" value="BETA1,3-GALACTOSYLTRANSFERASE"/>
    <property type="match status" value="1"/>
</dbReference>
<dbReference type="GO" id="GO:0000166">
    <property type="term" value="F:nucleotide binding"/>
    <property type="evidence" value="ECO:0007669"/>
    <property type="project" value="UniProtKB-KW"/>
</dbReference>
<keyword evidence="6" id="KW-0808">Transferase</keyword>
<accession>A0AAE0TV35</accession>
<keyword evidence="10" id="KW-1133">Transmembrane helix</keyword>
<evidence type="ECO:0000256" key="6">
    <source>
        <dbReference type="ARBA" id="ARBA00022679"/>
    </source>
</evidence>
<dbReference type="GO" id="GO:0016020">
    <property type="term" value="C:membrane"/>
    <property type="evidence" value="ECO:0007669"/>
    <property type="project" value="UniProtKB-SubCell"/>
</dbReference>
<proteinExistence type="inferred from homology"/>
<keyword evidence="5" id="KW-0328">Glycosyltransferase</keyword>
<comment type="caution">
    <text evidence="14">The sequence shown here is derived from an EMBL/GenBank/DDBJ whole genome shotgun (WGS) entry which is preliminary data.</text>
</comment>
<dbReference type="Proteomes" id="UP001274830">
    <property type="component" value="Unassembled WGS sequence"/>
</dbReference>
<evidence type="ECO:0000256" key="3">
    <source>
        <dbReference type="ARBA" id="ARBA00006462"/>
    </source>
</evidence>
<keyword evidence="11" id="KW-0472">Membrane</keyword>
<comment type="similarity">
    <text evidence="3">Belongs to the glycosyltransferase 31 family. Beta3-Gal-T subfamily.</text>
</comment>
<evidence type="ECO:0000256" key="8">
    <source>
        <dbReference type="ARBA" id="ARBA00022741"/>
    </source>
</evidence>
<dbReference type="InterPro" id="IPR026050">
    <property type="entry name" value="C1GALT1/C1GALT1_chp1"/>
</dbReference>
<dbReference type="Gene3D" id="3.50.4.10">
    <property type="entry name" value="Hepatocyte Growth Factor"/>
    <property type="match status" value="1"/>
</dbReference>